<dbReference type="InterPro" id="IPR007518">
    <property type="entry name" value="MINDY"/>
</dbReference>
<dbReference type="PANTHER" id="PTHR18063">
    <property type="entry name" value="NF-E2 INDUCIBLE PROTEIN"/>
    <property type="match status" value="1"/>
</dbReference>
<evidence type="ECO:0000313" key="3">
    <source>
        <dbReference type="EMBL" id="KAK3259401.1"/>
    </source>
</evidence>
<feature type="region of interest" description="Disordered" evidence="1">
    <location>
        <begin position="224"/>
        <end position="269"/>
    </location>
</feature>
<sequence length="399" mass="42184">AMDAAKASASDAAPVGADAASRAELQIPGDTEEEDELKRAIALSLQSPSKHGHAHDAESPSKHGHAHDAEVIRQFLDSTRSQLTWSGLAELRSRARPEELAVFFRNNHFSTLTKVNDELHLLLTDAGYGDQSEIVWEKLSEVNGDSTFMNSEFSRPFMNAPDVSAPAEAVPDFSFPTVADPHGGVDADHLLALQLQSEEGPPAAAGDDTNSDHLVAMRLQEEEYARDNAPATPVRETPAEASFQLPNQPTPIDILDSPTSDGTSSPLEVPAASRAITTAASGNFNSSHETRIFQPPQQMSKMSKTYQLPVTPPSQLPVPPPDARGHLPSPPADPWNVSGTSTQPAKPDSESQSPTGAVVSPSSAAGELKRGGGASSSKGKKAKQDAPEESKKCGCCVIA</sequence>
<evidence type="ECO:0000259" key="2">
    <source>
        <dbReference type="Pfam" id="PF04424"/>
    </source>
</evidence>
<keyword evidence="4" id="KW-1185">Reference proteome</keyword>
<dbReference type="Pfam" id="PF04424">
    <property type="entry name" value="MINDY_DUB"/>
    <property type="match status" value="1"/>
</dbReference>
<feature type="compositionally biased region" description="Low complexity" evidence="1">
    <location>
        <begin position="1"/>
        <end position="23"/>
    </location>
</feature>
<gene>
    <name evidence="3" type="ORF">CYMTET_31601</name>
</gene>
<dbReference type="GO" id="GO:0071108">
    <property type="term" value="P:protein K48-linked deubiquitination"/>
    <property type="evidence" value="ECO:0007669"/>
    <property type="project" value="TreeGrafter"/>
</dbReference>
<dbReference type="GO" id="GO:0005829">
    <property type="term" value="C:cytosol"/>
    <property type="evidence" value="ECO:0007669"/>
    <property type="project" value="TreeGrafter"/>
</dbReference>
<feature type="domain" description="MINDY deubiquitinase" evidence="2">
    <location>
        <begin position="49"/>
        <end position="153"/>
    </location>
</feature>
<dbReference type="InterPro" id="IPR033979">
    <property type="entry name" value="MINDY_domain"/>
</dbReference>
<evidence type="ECO:0000256" key="1">
    <source>
        <dbReference type="SAM" id="MobiDB-lite"/>
    </source>
</evidence>
<reference evidence="3 4" key="1">
    <citation type="journal article" date="2015" name="Genome Biol. Evol.">
        <title>Comparative Genomics of a Bacterivorous Green Alga Reveals Evolutionary Causalities and Consequences of Phago-Mixotrophic Mode of Nutrition.</title>
        <authorList>
            <person name="Burns J.A."/>
            <person name="Paasch A."/>
            <person name="Narechania A."/>
            <person name="Kim E."/>
        </authorList>
    </citation>
    <scope>NUCLEOTIDE SEQUENCE [LARGE SCALE GENOMIC DNA]</scope>
    <source>
        <strain evidence="3">PLY_AMNH</strain>
    </source>
</reference>
<dbReference type="PROSITE" id="PS50330">
    <property type="entry name" value="UIM"/>
    <property type="match status" value="1"/>
</dbReference>
<evidence type="ECO:0000313" key="4">
    <source>
        <dbReference type="Proteomes" id="UP001190700"/>
    </source>
</evidence>
<dbReference type="GO" id="GO:0016807">
    <property type="term" value="F:cysteine-type carboxypeptidase activity"/>
    <property type="evidence" value="ECO:0007669"/>
    <property type="project" value="TreeGrafter"/>
</dbReference>
<dbReference type="InterPro" id="IPR003903">
    <property type="entry name" value="UIM_dom"/>
</dbReference>
<proteinExistence type="predicted"/>
<dbReference type="EMBL" id="LGRX02018772">
    <property type="protein sequence ID" value="KAK3259401.1"/>
    <property type="molecule type" value="Genomic_DNA"/>
</dbReference>
<feature type="compositionally biased region" description="Basic and acidic residues" evidence="1">
    <location>
        <begin position="54"/>
        <end position="66"/>
    </location>
</feature>
<name>A0AAE0FHK1_9CHLO</name>
<protein>
    <recommendedName>
        <fullName evidence="2">MINDY deubiquitinase domain-containing protein</fullName>
    </recommendedName>
</protein>
<dbReference type="Proteomes" id="UP001190700">
    <property type="component" value="Unassembled WGS sequence"/>
</dbReference>
<dbReference type="Pfam" id="PF02809">
    <property type="entry name" value="UIM"/>
    <property type="match status" value="1"/>
</dbReference>
<feature type="region of interest" description="Disordered" evidence="1">
    <location>
        <begin position="299"/>
        <end position="399"/>
    </location>
</feature>
<reference evidence="3" key="2">
    <citation type="submission" date="2023-06" db="EMBL/GenBank/DDBJ databases">
        <title>Long-read-based genome assembly of the green algal bacterivore Cymbomonas tetramitiformis.</title>
        <authorList>
            <person name="Gyaltshen Y."/>
            <person name="Rozenberg A."/>
            <person name="Paasch A."/>
            <person name="Burns J.A."/>
            <person name="Warring S."/>
            <person name="Larson R."/>
            <person name="Maurer-Alcala X."/>
            <person name="Dacks J."/>
            <person name="Kim E."/>
        </authorList>
    </citation>
    <scope>NUCLEOTIDE SEQUENCE</scope>
    <source>
        <strain evidence="3">PLY_AMNH</strain>
    </source>
</reference>
<feature type="region of interest" description="Disordered" evidence="1">
    <location>
        <begin position="1"/>
        <end position="66"/>
    </location>
</feature>
<dbReference type="EMBL" id="LGRX02018772">
    <property type="protein sequence ID" value="KAK3259402.1"/>
    <property type="molecule type" value="Genomic_DNA"/>
</dbReference>
<dbReference type="PANTHER" id="PTHR18063:SF6">
    <property type="entry name" value="UBIQUITIN CARBOXYL-TERMINAL HYDROLASE"/>
    <property type="match status" value="1"/>
</dbReference>
<dbReference type="AlphaFoldDB" id="A0AAE0FHK1"/>
<dbReference type="EMBL" id="LGRX02018772">
    <property type="protein sequence ID" value="KAK3259399.1"/>
    <property type="molecule type" value="Genomic_DNA"/>
</dbReference>
<feature type="non-terminal residue" evidence="3">
    <location>
        <position position="1"/>
    </location>
</feature>
<organism evidence="3 4">
    <name type="scientific">Cymbomonas tetramitiformis</name>
    <dbReference type="NCBI Taxonomy" id="36881"/>
    <lineage>
        <taxon>Eukaryota</taxon>
        <taxon>Viridiplantae</taxon>
        <taxon>Chlorophyta</taxon>
        <taxon>Pyramimonadophyceae</taxon>
        <taxon>Pyramimonadales</taxon>
        <taxon>Pyramimonadaceae</taxon>
        <taxon>Cymbomonas</taxon>
    </lineage>
</organism>
<comment type="caution">
    <text evidence="3">The sequence shown here is derived from an EMBL/GenBank/DDBJ whole genome shotgun (WGS) entry which is preliminary data.</text>
</comment>
<feature type="compositionally biased region" description="Polar residues" evidence="1">
    <location>
        <begin position="257"/>
        <end position="266"/>
    </location>
</feature>
<feature type="compositionally biased region" description="Polar residues" evidence="1">
    <location>
        <begin position="337"/>
        <end position="363"/>
    </location>
</feature>
<accession>A0AAE0FHK1</accession>
<dbReference type="GO" id="GO:1990380">
    <property type="term" value="F:K48-linked deubiquitinase activity"/>
    <property type="evidence" value="ECO:0007669"/>
    <property type="project" value="InterPro"/>
</dbReference>
<feature type="compositionally biased region" description="Pro residues" evidence="1">
    <location>
        <begin position="310"/>
        <end position="333"/>
    </location>
</feature>
<feature type="compositionally biased region" description="Basic and acidic residues" evidence="1">
    <location>
        <begin position="382"/>
        <end position="392"/>
    </location>
</feature>
<dbReference type="GO" id="GO:0071944">
    <property type="term" value="C:cell periphery"/>
    <property type="evidence" value="ECO:0007669"/>
    <property type="project" value="TreeGrafter"/>
</dbReference>
<dbReference type="EMBL" id="LGRX02018772">
    <property type="protein sequence ID" value="KAK3259400.1"/>
    <property type="molecule type" value="Genomic_DNA"/>
</dbReference>
<dbReference type="GO" id="GO:0004843">
    <property type="term" value="F:cysteine-type deubiquitinase activity"/>
    <property type="evidence" value="ECO:0007669"/>
    <property type="project" value="InterPro"/>
</dbReference>